<sequence length="154" mass="17707">MNPYGYVHNPAKWVDPYGLSSTSSIKETGARRVLDPDSVAGWEKAEKHYDNIRADSSDIAAIAKNTGWKESHIARIKDHVFFKEHQLDRGVGRFDADPGMVNAWSRLKKGDHVQSDINLLRHEYFESKFEGIFRTNYRTAHDKTESTGRIWIDE</sequence>
<evidence type="ECO:0000313" key="3">
    <source>
        <dbReference type="Proteomes" id="UP001300348"/>
    </source>
</evidence>
<evidence type="ECO:0008006" key="4">
    <source>
        <dbReference type="Google" id="ProtNLM"/>
    </source>
</evidence>
<organism evidence="2 3">
    <name type="scientific">Xenorhabdus griffiniae</name>
    <dbReference type="NCBI Taxonomy" id="351672"/>
    <lineage>
        <taxon>Bacteria</taxon>
        <taxon>Pseudomonadati</taxon>
        <taxon>Pseudomonadota</taxon>
        <taxon>Gammaproteobacteria</taxon>
        <taxon>Enterobacterales</taxon>
        <taxon>Morganellaceae</taxon>
        <taxon>Xenorhabdus</taxon>
    </lineage>
</organism>
<dbReference type="EMBL" id="CP133647">
    <property type="protein sequence ID" value="WNH01458.1"/>
    <property type="molecule type" value="Genomic_DNA"/>
</dbReference>
<name>A0ABY9XFR9_9GAMM</name>
<keyword evidence="3" id="KW-1185">Reference proteome</keyword>
<dbReference type="Proteomes" id="UP001300348">
    <property type="component" value="Chromosome"/>
</dbReference>
<accession>A0ABY9XFR9</accession>
<gene>
    <name evidence="1" type="ORF">QL112_016830</name>
    <name evidence="2" type="ORF">QL112_016865</name>
</gene>
<reference evidence="2 3" key="1">
    <citation type="journal article" date="2023" name="Access Microbiol">
        <title>The genome of a steinernematid-associated Pseudomonas piscis bacterium encodes the biosynthesis of insect toxins.</title>
        <authorList>
            <person name="Awori R.M."/>
            <person name="Hendre P."/>
            <person name="Amugune N.O."/>
        </authorList>
    </citation>
    <scope>NUCLEOTIDE SEQUENCE [LARGE SCALE GENOMIC DNA]</scope>
    <source>
        <strain evidence="2 3">97</strain>
    </source>
</reference>
<proteinExistence type="predicted"/>
<protein>
    <recommendedName>
        <fullName evidence="4">Rhs family protein</fullName>
    </recommendedName>
</protein>
<evidence type="ECO:0000313" key="1">
    <source>
        <dbReference type="EMBL" id="WNH01452.1"/>
    </source>
</evidence>
<dbReference type="EMBL" id="CP133647">
    <property type="protein sequence ID" value="WNH01452.1"/>
    <property type="molecule type" value="Genomic_DNA"/>
</dbReference>
<evidence type="ECO:0000313" key="2">
    <source>
        <dbReference type="EMBL" id="WNH01458.1"/>
    </source>
</evidence>